<organism evidence="3 4">
    <name type="scientific">Azotobacter bryophylli</name>
    <dbReference type="NCBI Taxonomy" id="1986537"/>
    <lineage>
        <taxon>Bacteria</taxon>
        <taxon>Pseudomonadati</taxon>
        <taxon>Pseudomonadota</taxon>
        <taxon>Gammaproteobacteria</taxon>
        <taxon>Pseudomonadales</taxon>
        <taxon>Pseudomonadaceae</taxon>
        <taxon>Azotobacter</taxon>
    </lineage>
</organism>
<dbReference type="Pfam" id="PF13986">
    <property type="entry name" value="DUF4224"/>
    <property type="match status" value="1"/>
</dbReference>
<proteinExistence type="predicted"/>
<evidence type="ECO:0000256" key="1">
    <source>
        <dbReference type="SAM" id="MobiDB-lite"/>
    </source>
</evidence>
<dbReference type="RefSeq" id="WP_377816955.1">
    <property type="nucleotide sequence ID" value="NZ_JBHRSJ010000036.1"/>
</dbReference>
<feature type="domain" description="DUF4224" evidence="2">
    <location>
        <begin position="5"/>
        <end position="48"/>
    </location>
</feature>
<dbReference type="InterPro" id="IPR025319">
    <property type="entry name" value="DUF4224"/>
</dbReference>
<feature type="region of interest" description="Disordered" evidence="1">
    <location>
        <begin position="56"/>
        <end position="78"/>
    </location>
</feature>
<reference evidence="4" key="1">
    <citation type="journal article" date="2019" name="Int. J. Syst. Evol. Microbiol.">
        <title>The Global Catalogue of Microorganisms (GCM) 10K type strain sequencing project: providing services to taxonomists for standard genome sequencing and annotation.</title>
        <authorList>
            <consortium name="The Broad Institute Genomics Platform"/>
            <consortium name="The Broad Institute Genome Sequencing Center for Infectious Disease"/>
            <person name="Wu L."/>
            <person name="Ma J."/>
        </authorList>
    </citation>
    <scope>NUCLEOTIDE SEQUENCE [LARGE SCALE GENOMIC DNA]</scope>
    <source>
        <strain evidence="4">KCTC 62195</strain>
    </source>
</reference>
<name>A0ABV7AZN4_9GAMM</name>
<protein>
    <submittedName>
        <fullName evidence="3">DUF4224 domain-containing protein</fullName>
    </submittedName>
</protein>
<dbReference type="Proteomes" id="UP001595457">
    <property type="component" value="Unassembled WGS sequence"/>
</dbReference>
<gene>
    <name evidence="3" type="ORF">ACFOJE_21060</name>
</gene>
<sequence>MESEILSEQELEEITGYKERAWQRRWLDERQWHYVQSRGGRPLVGRLYARQMLGTPAVQPSAPTQPKPTWTPDFSKVN</sequence>
<dbReference type="EMBL" id="JBHRSJ010000036">
    <property type="protein sequence ID" value="MFC2974686.1"/>
    <property type="molecule type" value="Genomic_DNA"/>
</dbReference>
<accession>A0ABV7AZN4</accession>
<evidence type="ECO:0000313" key="3">
    <source>
        <dbReference type="EMBL" id="MFC2974686.1"/>
    </source>
</evidence>
<evidence type="ECO:0000259" key="2">
    <source>
        <dbReference type="Pfam" id="PF13986"/>
    </source>
</evidence>
<comment type="caution">
    <text evidence="3">The sequence shown here is derived from an EMBL/GenBank/DDBJ whole genome shotgun (WGS) entry which is preliminary data.</text>
</comment>
<keyword evidence="4" id="KW-1185">Reference proteome</keyword>
<evidence type="ECO:0000313" key="4">
    <source>
        <dbReference type="Proteomes" id="UP001595457"/>
    </source>
</evidence>